<keyword evidence="3" id="KW-1185">Reference proteome</keyword>
<name>A0A7V7PKM6_9HYPH</name>
<accession>A0A7V7PKM6</accession>
<feature type="transmembrane region" description="Helical" evidence="1">
    <location>
        <begin position="17"/>
        <end position="40"/>
    </location>
</feature>
<sequence>MITEPATTMYETTQFRLIGWAGAILFALAPPTFLYEWWLVFYTTAVEEDPTIGPLLTISCIAMFASIPMMIVGRQKRVAAAPVPMVARLPKRLSPLRRRMPEFEPAMQPEQAI</sequence>
<dbReference type="Proteomes" id="UP000432089">
    <property type="component" value="Unassembled WGS sequence"/>
</dbReference>
<evidence type="ECO:0000256" key="1">
    <source>
        <dbReference type="SAM" id="Phobius"/>
    </source>
</evidence>
<dbReference type="EMBL" id="VZDO01000024">
    <property type="protein sequence ID" value="KAB0676279.1"/>
    <property type="molecule type" value="Genomic_DNA"/>
</dbReference>
<keyword evidence="1" id="KW-1133">Transmembrane helix</keyword>
<keyword evidence="1" id="KW-0472">Membrane</keyword>
<dbReference type="AlphaFoldDB" id="A0A7V7PKM6"/>
<protein>
    <submittedName>
        <fullName evidence="2">Uncharacterized protein</fullName>
    </submittedName>
</protein>
<comment type="caution">
    <text evidence="2">The sequence shown here is derived from an EMBL/GenBank/DDBJ whole genome shotgun (WGS) entry which is preliminary data.</text>
</comment>
<evidence type="ECO:0000313" key="2">
    <source>
        <dbReference type="EMBL" id="KAB0676279.1"/>
    </source>
</evidence>
<proteinExistence type="predicted"/>
<dbReference type="RefSeq" id="WP_150973465.1">
    <property type="nucleotide sequence ID" value="NZ_VZDO01000024.1"/>
</dbReference>
<organism evidence="2 3">
    <name type="scientific">Plantimonas leprariae</name>
    <dbReference type="NCBI Taxonomy" id="2615207"/>
    <lineage>
        <taxon>Bacteria</taxon>
        <taxon>Pseudomonadati</taxon>
        <taxon>Pseudomonadota</taxon>
        <taxon>Alphaproteobacteria</taxon>
        <taxon>Hyphomicrobiales</taxon>
        <taxon>Aurantimonadaceae</taxon>
        <taxon>Plantimonas</taxon>
    </lineage>
</organism>
<feature type="transmembrane region" description="Helical" evidence="1">
    <location>
        <begin position="52"/>
        <end position="72"/>
    </location>
</feature>
<gene>
    <name evidence="2" type="ORF">F6X38_21475</name>
</gene>
<reference evidence="2 3" key="1">
    <citation type="submission" date="2019-09" db="EMBL/GenBank/DDBJ databases">
        <title>YIM 132180 draft genome.</title>
        <authorList>
            <person name="Zhang K."/>
        </authorList>
    </citation>
    <scope>NUCLEOTIDE SEQUENCE [LARGE SCALE GENOMIC DNA]</scope>
    <source>
        <strain evidence="2 3">YIM 132180</strain>
    </source>
</reference>
<keyword evidence="1" id="KW-0812">Transmembrane</keyword>
<evidence type="ECO:0000313" key="3">
    <source>
        <dbReference type="Proteomes" id="UP000432089"/>
    </source>
</evidence>